<dbReference type="EMBL" id="FTMX01000010">
    <property type="protein sequence ID" value="SIS03382.1"/>
    <property type="molecule type" value="Genomic_DNA"/>
</dbReference>
<sequence length="254" mass="28427">MKYTVITGASSGIGYAAALAFAERGKSLILAARREEKLEELKDKIKKIDTKIDVIVKPVDLSVAKNVHVFYESLKTYELETWINCAGFGNFAPVKEQKLDKVESMLHVNIEAVTILSSLFVSDYESVEGTQLINVSSAGGYIMISDFVTYSATKFYVSAFTEGLAQELKSKGSKMQAKVLAPAVTESEFELSSLDVDEFQYEGRFSKYHTSKEMAGFMLDLYDSNKTVGIVDESTYEFHLKDPIFPFRVFDNKK</sequence>
<dbReference type="PRINTS" id="PR00081">
    <property type="entry name" value="GDHRDH"/>
</dbReference>
<accession>A0A9X8WMX6</accession>
<dbReference type="SUPFAM" id="SSF51735">
    <property type="entry name" value="NAD(P)-binding Rossmann-fold domains"/>
    <property type="match status" value="1"/>
</dbReference>
<evidence type="ECO:0000256" key="1">
    <source>
        <dbReference type="ARBA" id="ARBA00006484"/>
    </source>
</evidence>
<proteinExistence type="inferred from homology"/>
<dbReference type="GO" id="GO:0016491">
    <property type="term" value="F:oxidoreductase activity"/>
    <property type="evidence" value="ECO:0007669"/>
    <property type="project" value="UniProtKB-KW"/>
</dbReference>
<dbReference type="InterPro" id="IPR020904">
    <property type="entry name" value="Sc_DH/Rdtase_CS"/>
</dbReference>
<dbReference type="Pfam" id="PF00106">
    <property type="entry name" value="adh_short"/>
    <property type="match status" value="1"/>
</dbReference>
<evidence type="ECO:0000313" key="4">
    <source>
        <dbReference type="Proteomes" id="UP000185829"/>
    </source>
</evidence>
<keyword evidence="2" id="KW-0560">Oxidoreductase</keyword>
<dbReference type="PANTHER" id="PTHR42901:SF1">
    <property type="entry name" value="ALCOHOL DEHYDROGENASE"/>
    <property type="match status" value="1"/>
</dbReference>
<dbReference type="Gene3D" id="3.40.50.720">
    <property type="entry name" value="NAD(P)-binding Rossmann-like Domain"/>
    <property type="match status" value="1"/>
</dbReference>
<evidence type="ECO:0000313" key="3">
    <source>
        <dbReference type="EMBL" id="SIS03382.1"/>
    </source>
</evidence>
<dbReference type="PROSITE" id="PS00061">
    <property type="entry name" value="ADH_SHORT"/>
    <property type="match status" value="1"/>
</dbReference>
<organism evidence="3 4">
    <name type="scientific">Peribacillus simplex</name>
    <dbReference type="NCBI Taxonomy" id="1478"/>
    <lineage>
        <taxon>Bacteria</taxon>
        <taxon>Bacillati</taxon>
        <taxon>Bacillota</taxon>
        <taxon>Bacilli</taxon>
        <taxon>Bacillales</taxon>
        <taxon>Bacillaceae</taxon>
        <taxon>Peribacillus</taxon>
    </lineage>
</organism>
<protein>
    <recommendedName>
        <fullName evidence="5">Oxidoreductase</fullName>
    </recommendedName>
</protein>
<dbReference type="Proteomes" id="UP000185829">
    <property type="component" value="Unassembled WGS sequence"/>
</dbReference>
<dbReference type="RefSeq" id="WP_076371888.1">
    <property type="nucleotide sequence ID" value="NZ_FTMX01000010.1"/>
</dbReference>
<dbReference type="PANTHER" id="PTHR42901">
    <property type="entry name" value="ALCOHOL DEHYDROGENASE"/>
    <property type="match status" value="1"/>
</dbReference>
<dbReference type="CDD" id="cd05233">
    <property type="entry name" value="SDR_c"/>
    <property type="match status" value="1"/>
</dbReference>
<dbReference type="InterPro" id="IPR036291">
    <property type="entry name" value="NAD(P)-bd_dom_sf"/>
</dbReference>
<evidence type="ECO:0000256" key="2">
    <source>
        <dbReference type="ARBA" id="ARBA00023002"/>
    </source>
</evidence>
<dbReference type="AlphaFoldDB" id="A0A9X8WMX6"/>
<comment type="caution">
    <text evidence="3">The sequence shown here is derived from an EMBL/GenBank/DDBJ whole genome shotgun (WGS) entry which is preliminary data.</text>
</comment>
<evidence type="ECO:0008006" key="5">
    <source>
        <dbReference type="Google" id="ProtNLM"/>
    </source>
</evidence>
<comment type="similarity">
    <text evidence="1">Belongs to the short-chain dehydrogenases/reductases (SDR) family.</text>
</comment>
<dbReference type="InterPro" id="IPR002347">
    <property type="entry name" value="SDR_fam"/>
</dbReference>
<name>A0A9X8WMX6_9BACI</name>
<reference evidence="3 4" key="1">
    <citation type="submission" date="2017-01" db="EMBL/GenBank/DDBJ databases">
        <authorList>
            <person name="Varghese N."/>
            <person name="Submissions S."/>
        </authorList>
    </citation>
    <scope>NUCLEOTIDE SEQUENCE [LARGE SCALE GENOMIC DNA]</scope>
    <source>
        <strain evidence="3 4">RUG2-6</strain>
    </source>
</reference>
<gene>
    <name evidence="3" type="ORF">SAMN05878482_11010</name>
</gene>